<comment type="caution">
    <text evidence="1">The sequence shown here is derived from an EMBL/GenBank/DDBJ whole genome shotgun (WGS) entry which is preliminary data.</text>
</comment>
<dbReference type="EMBL" id="MU267998">
    <property type="protein sequence ID" value="KAH7906597.1"/>
    <property type="molecule type" value="Genomic_DNA"/>
</dbReference>
<dbReference type="Proteomes" id="UP000790377">
    <property type="component" value="Unassembled WGS sequence"/>
</dbReference>
<evidence type="ECO:0000313" key="1">
    <source>
        <dbReference type="EMBL" id="KAH7906597.1"/>
    </source>
</evidence>
<reference evidence="1" key="1">
    <citation type="journal article" date="2021" name="New Phytol.">
        <title>Evolutionary innovations through gain and loss of genes in the ectomycorrhizal Boletales.</title>
        <authorList>
            <person name="Wu G."/>
            <person name="Miyauchi S."/>
            <person name="Morin E."/>
            <person name="Kuo A."/>
            <person name="Drula E."/>
            <person name="Varga T."/>
            <person name="Kohler A."/>
            <person name="Feng B."/>
            <person name="Cao Y."/>
            <person name="Lipzen A."/>
            <person name="Daum C."/>
            <person name="Hundley H."/>
            <person name="Pangilinan J."/>
            <person name="Johnson J."/>
            <person name="Barry K."/>
            <person name="LaButti K."/>
            <person name="Ng V."/>
            <person name="Ahrendt S."/>
            <person name="Min B."/>
            <person name="Choi I.G."/>
            <person name="Park H."/>
            <person name="Plett J.M."/>
            <person name="Magnuson J."/>
            <person name="Spatafora J.W."/>
            <person name="Nagy L.G."/>
            <person name="Henrissat B."/>
            <person name="Grigoriev I.V."/>
            <person name="Yang Z.L."/>
            <person name="Xu J."/>
            <person name="Martin F.M."/>
        </authorList>
    </citation>
    <scope>NUCLEOTIDE SEQUENCE</scope>
    <source>
        <strain evidence="1">ATCC 28755</strain>
    </source>
</reference>
<name>A0ACB8A0C8_9AGAM</name>
<gene>
    <name evidence="1" type="ORF">BJ138DRAFT_1162281</name>
</gene>
<accession>A0ACB8A0C8</accession>
<keyword evidence="2" id="KW-1185">Reference proteome</keyword>
<protein>
    <submittedName>
        <fullName evidence="1">Uncharacterized protein</fullName>
    </submittedName>
</protein>
<organism evidence="1 2">
    <name type="scientific">Hygrophoropsis aurantiaca</name>
    <dbReference type="NCBI Taxonomy" id="72124"/>
    <lineage>
        <taxon>Eukaryota</taxon>
        <taxon>Fungi</taxon>
        <taxon>Dikarya</taxon>
        <taxon>Basidiomycota</taxon>
        <taxon>Agaricomycotina</taxon>
        <taxon>Agaricomycetes</taxon>
        <taxon>Agaricomycetidae</taxon>
        <taxon>Boletales</taxon>
        <taxon>Coniophorineae</taxon>
        <taxon>Hygrophoropsidaceae</taxon>
        <taxon>Hygrophoropsis</taxon>
    </lineage>
</organism>
<proteinExistence type="predicted"/>
<sequence length="335" mass="37304">MVFENAILFMRDALLLREFTDAVKAGDSGRVILILKVWALSYRGSGRSKYAHEMLFLLHNITHIWPKSLVDVVFKNWLINPTGLPNAFIEVDLLQEHLNFWIKDYYQAHGSGASWEWLATIAPCVDILRQLATNINGALGSKQGNRHSAPDLTEDIDELMGSLSHHNVYKKELGRTFDDGELPTVDVVETGFTSLSWGVNSPLNEYNNDFKTLQQRRRVKPLVGTGSQIITSSLPPDLIPQTSPNHSGTRNSSQPAPATLNKATSVTLQDEDISDSDEESAEDTEAHLVDELQAGIRPELDLMTADDVALDMDGYDHRGSVDSDNEWEAEDEGDM</sequence>
<evidence type="ECO:0000313" key="2">
    <source>
        <dbReference type="Proteomes" id="UP000790377"/>
    </source>
</evidence>